<dbReference type="PROSITE" id="PS00421">
    <property type="entry name" value="TM4_1"/>
    <property type="match status" value="1"/>
</dbReference>
<feature type="transmembrane region" description="Helical" evidence="6">
    <location>
        <begin position="53"/>
        <end position="77"/>
    </location>
</feature>
<reference evidence="7" key="1">
    <citation type="submission" date="2020-06" db="EMBL/GenBank/DDBJ databases">
        <title>Transcriptome of the abdominal nerve cord of crayfish Procambarus clarkii.</title>
        <authorList>
            <person name="Gonzalez-Barrios J.A."/>
            <person name="Calderon-Rosete G."/>
            <person name="Rodriguez-Sosa L."/>
            <person name="Pina-Leyva C."/>
            <person name="Moreno-Sandoval H.N."/>
            <person name="Lara-Lozano M."/>
        </authorList>
    </citation>
    <scope>NUCLEOTIDE SEQUENCE</scope>
    <source>
        <strain evidence="7">PC02122016</strain>
        <tissue evidence="7">Abdominal nerve cord</tissue>
    </source>
</reference>
<feature type="transmembrane region" description="Helical" evidence="6">
    <location>
        <begin position="84"/>
        <end position="105"/>
    </location>
</feature>
<organism evidence="7">
    <name type="scientific">Procambarus clarkii</name>
    <name type="common">Red swamp crayfish</name>
    <dbReference type="NCBI Taxonomy" id="6728"/>
    <lineage>
        <taxon>Eukaryota</taxon>
        <taxon>Metazoa</taxon>
        <taxon>Ecdysozoa</taxon>
        <taxon>Arthropoda</taxon>
        <taxon>Crustacea</taxon>
        <taxon>Multicrustacea</taxon>
        <taxon>Malacostraca</taxon>
        <taxon>Eumalacostraca</taxon>
        <taxon>Eucarida</taxon>
        <taxon>Decapoda</taxon>
        <taxon>Pleocyemata</taxon>
        <taxon>Astacidea</taxon>
        <taxon>Astacoidea</taxon>
        <taxon>Cambaridae</taxon>
        <taxon>Procambarus</taxon>
    </lineage>
</organism>
<accession>A0A7T1FRA9</accession>
<protein>
    <recommendedName>
        <fullName evidence="6">Tetraspanin</fullName>
    </recommendedName>
</protein>
<dbReference type="Gene3D" id="1.10.1450.10">
    <property type="entry name" value="Tetraspanin"/>
    <property type="match status" value="1"/>
</dbReference>
<dbReference type="PANTHER" id="PTHR19282">
    <property type="entry name" value="TETRASPANIN"/>
    <property type="match status" value="1"/>
</dbReference>
<evidence type="ECO:0000256" key="3">
    <source>
        <dbReference type="ARBA" id="ARBA00022692"/>
    </source>
</evidence>
<comment type="subcellular location">
    <subcellularLocation>
        <location evidence="1 6">Membrane</location>
        <topology evidence="1 6">Multi-pass membrane protein</topology>
    </subcellularLocation>
</comment>
<dbReference type="AlphaFoldDB" id="A0A7T1FRA9"/>
<gene>
    <name evidence="7" type="primary">tsp1</name>
</gene>
<proteinExistence type="evidence at transcript level"/>
<evidence type="ECO:0000256" key="1">
    <source>
        <dbReference type="ARBA" id="ARBA00004141"/>
    </source>
</evidence>
<dbReference type="Pfam" id="PF00335">
    <property type="entry name" value="Tetraspanin"/>
    <property type="match status" value="1"/>
</dbReference>
<feature type="transmembrane region" description="Helical" evidence="6">
    <location>
        <begin position="230"/>
        <end position="255"/>
    </location>
</feature>
<sequence length="263" mass="28885">MGVCCYTFLKFIVMIFNLLYMILGGALLGTSLWMYLDGASMAPVTQDIEGYNYVLYFLMAVGAVMFIMGFLGCCGAFQESQCMLATFFALVFVLFIGQIGAGIWLKTNEERFTKLAEESLAKSIQHDYGFNDLKTQAFDVIQSELKCCGSIGPTDWADSRFNGANDNTMEIGIAGALGSYNTPESCCVSKGTTCEIARKLTLSALIAETIYKEGCAKKMLQLMETHSYELLGVVGAILLIEILAMIFSMVLCCTVRRIDHVKA</sequence>
<dbReference type="SUPFAM" id="SSF48652">
    <property type="entry name" value="Tetraspanin"/>
    <property type="match status" value="1"/>
</dbReference>
<dbReference type="InterPro" id="IPR000301">
    <property type="entry name" value="Tetraspanin_animals"/>
</dbReference>
<dbReference type="PRINTS" id="PR00259">
    <property type="entry name" value="TMFOUR"/>
</dbReference>
<comment type="similarity">
    <text evidence="2 6">Belongs to the tetraspanin (TM4SF) family.</text>
</comment>
<evidence type="ECO:0000256" key="5">
    <source>
        <dbReference type="ARBA" id="ARBA00023136"/>
    </source>
</evidence>
<dbReference type="InterPro" id="IPR018503">
    <property type="entry name" value="Tetraspanin_CS"/>
</dbReference>
<keyword evidence="3 6" id="KW-0812">Transmembrane</keyword>
<evidence type="ECO:0000256" key="4">
    <source>
        <dbReference type="ARBA" id="ARBA00022989"/>
    </source>
</evidence>
<feature type="transmembrane region" description="Helical" evidence="6">
    <location>
        <begin position="12"/>
        <end position="33"/>
    </location>
</feature>
<dbReference type="EMBL" id="MT601692">
    <property type="protein sequence ID" value="QPM92671.1"/>
    <property type="molecule type" value="mRNA"/>
</dbReference>
<evidence type="ECO:0000313" key="7">
    <source>
        <dbReference type="EMBL" id="QPM92671.1"/>
    </source>
</evidence>
<keyword evidence="5 6" id="KW-0472">Membrane</keyword>
<dbReference type="InterPro" id="IPR008952">
    <property type="entry name" value="Tetraspanin_EC2_sf"/>
</dbReference>
<name>A0A7T1FRA9_PROCL</name>
<keyword evidence="4 6" id="KW-1133">Transmembrane helix</keyword>
<evidence type="ECO:0000256" key="2">
    <source>
        <dbReference type="ARBA" id="ARBA00006840"/>
    </source>
</evidence>
<dbReference type="GO" id="GO:0005886">
    <property type="term" value="C:plasma membrane"/>
    <property type="evidence" value="ECO:0007669"/>
    <property type="project" value="TreeGrafter"/>
</dbReference>
<dbReference type="PANTHER" id="PTHR19282:SF551">
    <property type="entry name" value="RE08073P-RELATED"/>
    <property type="match status" value="1"/>
</dbReference>
<dbReference type="InterPro" id="IPR018499">
    <property type="entry name" value="Tetraspanin/Peripherin"/>
</dbReference>
<dbReference type="PIRSF" id="PIRSF002419">
    <property type="entry name" value="Tetraspanin"/>
    <property type="match status" value="1"/>
</dbReference>
<dbReference type="OrthoDB" id="10016273at2759"/>
<evidence type="ECO:0000256" key="6">
    <source>
        <dbReference type="RuleBase" id="RU361218"/>
    </source>
</evidence>